<feature type="signal peptide" evidence="2">
    <location>
        <begin position="1"/>
        <end position="19"/>
    </location>
</feature>
<proteinExistence type="predicted"/>
<name>A0AA39U967_9LECA</name>
<dbReference type="Proteomes" id="UP001166286">
    <property type="component" value="Unassembled WGS sequence"/>
</dbReference>
<evidence type="ECO:0000313" key="4">
    <source>
        <dbReference type="Proteomes" id="UP001166286"/>
    </source>
</evidence>
<dbReference type="AlphaFoldDB" id="A0AA39U967"/>
<keyword evidence="4" id="KW-1185">Reference proteome</keyword>
<evidence type="ECO:0000256" key="1">
    <source>
        <dbReference type="SAM" id="MobiDB-lite"/>
    </source>
</evidence>
<dbReference type="EMBL" id="JAFEKC020000014">
    <property type="protein sequence ID" value="KAK0511076.1"/>
    <property type="molecule type" value="Genomic_DNA"/>
</dbReference>
<keyword evidence="2" id="KW-0732">Signal</keyword>
<evidence type="ECO:0000313" key="3">
    <source>
        <dbReference type="EMBL" id="KAK0511076.1"/>
    </source>
</evidence>
<accession>A0AA39U967</accession>
<feature type="compositionally biased region" description="Polar residues" evidence="1">
    <location>
        <begin position="88"/>
        <end position="103"/>
    </location>
</feature>
<evidence type="ECO:0000256" key="2">
    <source>
        <dbReference type="SAM" id="SignalP"/>
    </source>
</evidence>
<reference evidence="3" key="1">
    <citation type="submission" date="2023-03" db="EMBL/GenBank/DDBJ databases">
        <title>Complete genome of Cladonia borealis.</title>
        <authorList>
            <person name="Park H."/>
        </authorList>
    </citation>
    <scope>NUCLEOTIDE SEQUENCE</scope>
    <source>
        <strain evidence="3">ANT050790</strain>
    </source>
</reference>
<organism evidence="3 4">
    <name type="scientific">Cladonia borealis</name>
    <dbReference type="NCBI Taxonomy" id="184061"/>
    <lineage>
        <taxon>Eukaryota</taxon>
        <taxon>Fungi</taxon>
        <taxon>Dikarya</taxon>
        <taxon>Ascomycota</taxon>
        <taxon>Pezizomycotina</taxon>
        <taxon>Lecanoromycetes</taxon>
        <taxon>OSLEUM clade</taxon>
        <taxon>Lecanoromycetidae</taxon>
        <taxon>Lecanorales</taxon>
        <taxon>Lecanorineae</taxon>
        <taxon>Cladoniaceae</taxon>
        <taxon>Cladonia</taxon>
    </lineage>
</organism>
<protein>
    <submittedName>
        <fullName evidence="3">Uncharacterized protein</fullName>
    </submittedName>
</protein>
<comment type="caution">
    <text evidence="3">The sequence shown here is derived from an EMBL/GenBank/DDBJ whole genome shotgun (WGS) entry which is preliminary data.</text>
</comment>
<feature type="chain" id="PRO_5041468428" evidence="2">
    <location>
        <begin position="20"/>
        <end position="493"/>
    </location>
</feature>
<feature type="compositionally biased region" description="Low complexity" evidence="1">
    <location>
        <begin position="104"/>
        <end position="153"/>
    </location>
</feature>
<sequence length="493" mass="49832">MILRFHSLLLLSLCSSCSAWWWRDGWRDDERVCQQQTVRITETVTETRTRTAQCLNFGTSSAPNAHSSATSHSTYSSAHSPTSSYHTFSQLTSHGTQSSSHGAQSTSHGTQSTSHGTQSTTSHPTSISSSPAPASSVSTSSASSIANSSPTLPPSVSSTLSISLSSLVTSSPTASTLTLSSQSSSVLSPSSSASSAGSTATPFLILAKSPTSPSTDQNYALLASDGSLTFTTNDPISATSFTISPAGNLLANGLYAQVSASTNGVSEVQFLSPLTKRQVAGGTPLICTVTASDIGAPLLSCSADSSTAEQVCGQSFYLGATDVCEPLVLATYDPATATTSGGSGAGTPGTPSASFELQYNTATATNGYYALYYATGGNTELAFAGYGHGATFSLDGSGHLLSVGPTASGAVVTYAAVFEVGSTFGPVVEQTGTVPAGYVAILCTMDSTTNTLSCADGATGVNTVLQVCDSDILYLGTALGSGCTVPVLTTVAT</sequence>
<feature type="region of interest" description="Disordered" evidence="1">
    <location>
        <begin position="86"/>
        <end position="153"/>
    </location>
</feature>
<gene>
    <name evidence="3" type="ORF">JMJ35_006628</name>
</gene>